<accession>A0A6J4TEP2</accession>
<feature type="compositionally biased region" description="Low complexity" evidence="1">
    <location>
        <begin position="53"/>
        <end position="64"/>
    </location>
</feature>
<organism evidence="2">
    <name type="scientific">uncultured Sphingosinicella sp</name>
    <dbReference type="NCBI Taxonomy" id="478748"/>
    <lineage>
        <taxon>Bacteria</taxon>
        <taxon>Pseudomonadati</taxon>
        <taxon>Pseudomonadota</taxon>
        <taxon>Alphaproteobacteria</taxon>
        <taxon>Sphingomonadales</taxon>
        <taxon>Sphingosinicellaceae</taxon>
        <taxon>Sphingosinicella</taxon>
        <taxon>environmental samples</taxon>
    </lineage>
</organism>
<proteinExistence type="predicted"/>
<feature type="non-terminal residue" evidence="2">
    <location>
        <position position="64"/>
    </location>
</feature>
<reference evidence="2" key="1">
    <citation type="submission" date="2020-02" db="EMBL/GenBank/DDBJ databases">
        <authorList>
            <person name="Meier V. D."/>
        </authorList>
    </citation>
    <scope>NUCLEOTIDE SEQUENCE</scope>
    <source>
        <strain evidence="2">AVDCRST_MAG23</strain>
    </source>
</reference>
<gene>
    <name evidence="2" type="ORF">AVDCRST_MAG23-228</name>
</gene>
<feature type="non-terminal residue" evidence="2">
    <location>
        <position position="1"/>
    </location>
</feature>
<dbReference type="EMBL" id="CADCWD010000011">
    <property type="protein sequence ID" value="CAA9521486.1"/>
    <property type="molecule type" value="Genomic_DNA"/>
</dbReference>
<evidence type="ECO:0000313" key="2">
    <source>
        <dbReference type="EMBL" id="CAA9521486.1"/>
    </source>
</evidence>
<feature type="region of interest" description="Disordered" evidence="1">
    <location>
        <begin position="21"/>
        <end position="64"/>
    </location>
</feature>
<name>A0A6J4TEP2_9SPHN</name>
<evidence type="ECO:0000256" key="1">
    <source>
        <dbReference type="SAM" id="MobiDB-lite"/>
    </source>
</evidence>
<sequence>ERHITGRSSLIYVRTLRSGTDRLSGSLRGGAASLAPCRSLGTPAPSHPRERAAPGAAGRDPPGV</sequence>
<dbReference type="AlphaFoldDB" id="A0A6J4TEP2"/>
<protein>
    <submittedName>
        <fullName evidence="2">Uncharacterized protein</fullName>
    </submittedName>
</protein>